<keyword evidence="3" id="KW-1185">Reference proteome</keyword>
<protein>
    <recommendedName>
        <fullName evidence="4">DUF3278 domain-containing protein</fullName>
    </recommendedName>
</protein>
<evidence type="ECO:0008006" key="4">
    <source>
        <dbReference type="Google" id="ProtNLM"/>
    </source>
</evidence>
<reference evidence="2 3" key="1">
    <citation type="submission" date="2024-06" db="EMBL/GenBank/DDBJ databases">
        <title>Genomic Encyclopedia of Type Strains, Phase IV (KMG-IV): sequencing the most valuable type-strain genomes for metagenomic binning, comparative biology and taxonomic classification.</title>
        <authorList>
            <person name="Goeker M."/>
        </authorList>
    </citation>
    <scope>NUCLEOTIDE SEQUENCE [LARGE SCALE GENOMIC DNA]</scope>
    <source>
        <strain evidence="2 3">DSM 15349</strain>
    </source>
</reference>
<feature type="transmembrane region" description="Helical" evidence="1">
    <location>
        <begin position="24"/>
        <end position="46"/>
    </location>
</feature>
<organism evidence="2 3">
    <name type="scientific">Streptococcus gallinaceus</name>
    <dbReference type="NCBI Taxonomy" id="165758"/>
    <lineage>
        <taxon>Bacteria</taxon>
        <taxon>Bacillati</taxon>
        <taxon>Bacillota</taxon>
        <taxon>Bacilli</taxon>
        <taxon>Lactobacillales</taxon>
        <taxon>Streptococcaceae</taxon>
        <taxon>Streptococcus</taxon>
    </lineage>
</organism>
<accession>A0ABV2JMK9</accession>
<feature type="transmembrane region" description="Helical" evidence="1">
    <location>
        <begin position="52"/>
        <end position="72"/>
    </location>
</feature>
<keyword evidence="1" id="KW-0472">Membrane</keyword>
<evidence type="ECO:0000313" key="2">
    <source>
        <dbReference type="EMBL" id="MET3645159.1"/>
    </source>
</evidence>
<name>A0ABV2JMK9_9STRE</name>
<gene>
    <name evidence="2" type="ORF">ABID27_001808</name>
</gene>
<feature type="transmembrane region" description="Helical" evidence="1">
    <location>
        <begin position="92"/>
        <end position="110"/>
    </location>
</feature>
<dbReference type="Proteomes" id="UP001549055">
    <property type="component" value="Unassembled WGS sequence"/>
</dbReference>
<keyword evidence="1" id="KW-0812">Transmembrane</keyword>
<proteinExistence type="predicted"/>
<dbReference type="RefSeq" id="WP_354281658.1">
    <property type="nucleotide sequence ID" value="NZ_JBEPMK010000007.1"/>
</dbReference>
<keyword evidence="1" id="KW-1133">Transmembrane helix</keyword>
<comment type="caution">
    <text evidence="2">The sequence shown here is derived from an EMBL/GenBank/DDBJ whole genome shotgun (WGS) entry which is preliminary data.</text>
</comment>
<sequence>MNLKKQEQSVVFDERQRGFVLKSYQYGFCFMIFVLWLCFFVTRYLGASITSGFMISLAFWGGLCIQTSYAILKGAHPLVDSRFKKFGPLRKWVGIFILLYGLGMSVLGIVESVNARLGWKEFFTFGGTGMFLALGVTLTVLGLTLVYRQYLDKKEMED</sequence>
<feature type="transmembrane region" description="Helical" evidence="1">
    <location>
        <begin position="122"/>
        <end position="147"/>
    </location>
</feature>
<evidence type="ECO:0000313" key="3">
    <source>
        <dbReference type="Proteomes" id="UP001549055"/>
    </source>
</evidence>
<dbReference type="EMBL" id="JBEPMK010000007">
    <property type="protein sequence ID" value="MET3645159.1"/>
    <property type="molecule type" value="Genomic_DNA"/>
</dbReference>
<evidence type="ECO:0000256" key="1">
    <source>
        <dbReference type="SAM" id="Phobius"/>
    </source>
</evidence>